<gene>
    <name evidence="7" type="primary">CS051</name>
    <name evidence="7" type="ORF">MICPUN_113945</name>
</gene>
<organism evidence="7 8">
    <name type="scientific">Micromonas commoda (strain RCC299 / NOUM17 / CCMP2709)</name>
    <name type="common">Picoplanktonic green alga</name>
    <dbReference type="NCBI Taxonomy" id="296587"/>
    <lineage>
        <taxon>Eukaryota</taxon>
        <taxon>Viridiplantae</taxon>
        <taxon>Chlorophyta</taxon>
        <taxon>Mamiellophyceae</taxon>
        <taxon>Mamiellales</taxon>
        <taxon>Mamiellaceae</taxon>
        <taxon>Micromonas</taxon>
    </lineage>
</organism>
<feature type="domain" description="DUF4470" evidence="5">
    <location>
        <begin position="63"/>
        <end position="174"/>
    </location>
</feature>
<dbReference type="GO" id="GO:0044458">
    <property type="term" value="P:motile cilium assembly"/>
    <property type="evidence" value="ECO:0007669"/>
    <property type="project" value="TreeGrafter"/>
</dbReference>
<dbReference type="InParanoid" id="C1FDB5"/>
<dbReference type="Pfam" id="PF14740">
    <property type="entry name" value="DUF4471"/>
    <property type="match status" value="1"/>
</dbReference>
<sequence>MYFIPYLLLIRTMLLSTIYVYDSSIVCVYNIRMRACLLGKRRPLLLPITPPCKILDPHHLHNFWGASPSLDLQAVASAARDAVGSSCDARDEAEPGDRPFAAFLIGAGDPRHVITTLARSRRHGGECKLISFHIFESTMPEIARHVLLLAVLMTDDSPPTERCERFLEILMNARVRVSTAEYIERIAERLNRVACAVFAGEIGTVLDDPFSQIFDLSFLKFRERDDLLDVFHSWSRQGEPSKRHDEFDMERAWERRCRRFYGERYDHRKNMVDWDYNTRLVQEGASVIHFSHFAQWRLTGIGFPVRESIYPEMNRTLVTRSCGITKEYIDRNMQDHGCSVQSKGYWGDLLSGPYFSFGIEAEEPELFRVSNKQHVKNAVQVSEYNVAACIFEMRTGVPWKVVMGRRPGMGQDDAMYDADIINAWGSEDECFPPVPSGCCSQATENGENDENGGAPRKQLLWRDRSRSYAEYWRRLRVILTGPGDLEKVLTSRAIKLNNGGFDCITVGAWHALKLLPELGPTARRWKGPGTTPGILIVEGAKYLVFMDKKTVANFTTKIGELATRAGFRPVPAKVPEKDANWTTTKPLKDFGTSAETSTPVEPGILCGVDDVHRVFVAI</sequence>
<keyword evidence="8" id="KW-1185">Reference proteome</keyword>
<dbReference type="Proteomes" id="UP000002009">
    <property type="component" value="Chromosome 1"/>
</dbReference>
<evidence type="ECO:0000256" key="4">
    <source>
        <dbReference type="ARBA" id="ARBA00022794"/>
    </source>
</evidence>
<evidence type="ECO:0000256" key="3">
    <source>
        <dbReference type="ARBA" id="ARBA00022490"/>
    </source>
</evidence>
<dbReference type="Pfam" id="PF14737">
    <property type="entry name" value="DUF4470"/>
    <property type="match status" value="1"/>
</dbReference>
<evidence type="ECO:0000313" key="8">
    <source>
        <dbReference type="Proteomes" id="UP000002009"/>
    </source>
</evidence>
<evidence type="ECO:0000259" key="5">
    <source>
        <dbReference type="Pfam" id="PF14737"/>
    </source>
</evidence>
<comment type="subcellular location">
    <subcellularLocation>
        <location evidence="1">Cytoplasm</location>
    </subcellularLocation>
</comment>
<dbReference type="eggNOG" id="ENOG502QT97">
    <property type="taxonomic scope" value="Eukaryota"/>
</dbReference>
<keyword evidence="3" id="KW-0963">Cytoplasm</keyword>
<dbReference type="GeneID" id="8250041"/>
<dbReference type="PANTHER" id="PTHR22118">
    <property type="entry name" value="DYNEIN ASSEMBLY FACTOR 3, AXONEMAL"/>
    <property type="match status" value="1"/>
</dbReference>
<name>C1FDB5_MICCC</name>
<proteinExistence type="inferred from homology"/>
<dbReference type="STRING" id="296587.C1FDB5"/>
<dbReference type="OMA" id="HIFESTM"/>
<evidence type="ECO:0000259" key="6">
    <source>
        <dbReference type="Pfam" id="PF14740"/>
    </source>
</evidence>
<protein>
    <recommendedName>
        <fullName evidence="9">DUF4470 domain-containing protein</fullName>
    </recommendedName>
</protein>
<evidence type="ECO:0000256" key="1">
    <source>
        <dbReference type="ARBA" id="ARBA00004496"/>
    </source>
</evidence>
<dbReference type="KEGG" id="mis:MICPUN_113945"/>
<dbReference type="EMBL" id="CP001574">
    <property type="protein sequence ID" value="ACO68757.1"/>
    <property type="molecule type" value="Genomic_DNA"/>
</dbReference>
<evidence type="ECO:0008006" key="9">
    <source>
        <dbReference type="Google" id="ProtNLM"/>
    </source>
</evidence>
<keyword evidence="4" id="KW-0970">Cilium biogenesis/degradation</keyword>
<dbReference type="GO" id="GO:0005737">
    <property type="term" value="C:cytoplasm"/>
    <property type="evidence" value="ECO:0007669"/>
    <property type="project" value="UniProtKB-SubCell"/>
</dbReference>
<comment type="similarity">
    <text evidence="2">Belongs to the DNAAF3 family.</text>
</comment>
<dbReference type="AlphaFoldDB" id="C1FDB5"/>
<accession>C1FDB5</accession>
<dbReference type="OrthoDB" id="538817at2759"/>
<dbReference type="GO" id="GO:0070286">
    <property type="term" value="P:axonemal dynein complex assembly"/>
    <property type="evidence" value="ECO:0007669"/>
    <property type="project" value="InterPro"/>
</dbReference>
<dbReference type="PANTHER" id="PTHR22118:SF14">
    <property type="entry name" value="DYNEIN AXONEMAL ASSEMBLY FACTOR 3"/>
    <property type="match status" value="1"/>
</dbReference>
<feature type="domain" description="Dynein assembly factor 3 C-terminal" evidence="6">
    <location>
        <begin position="214"/>
        <end position="570"/>
    </location>
</feature>
<dbReference type="InterPro" id="IPR028235">
    <property type="entry name" value="DNAAF3_C"/>
</dbReference>
<reference evidence="7 8" key="1">
    <citation type="journal article" date="2009" name="Science">
        <title>Green evolution and dynamic adaptations revealed by genomes of the marine picoeukaryotes Micromonas.</title>
        <authorList>
            <person name="Worden A.Z."/>
            <person name="Lee J.H."/>
            <person name="Mock T."/>
            <person name="Rouze P."/>
            <person name="Simmons M.P."/>
            <person name="Aerts A.L."/>
            <person name="Allen A.E."/>
            <person name="Cuvelier M.L."/>
            <person name="Derelle E."/>
            <person name="Everett M.V."/>
            <person name="Foulon E."/>
            <person name="Grimwood J."/>
            <person name="Gundlach H."/>
            <person name="Henrissat B."/>
            <person name="Napoli C."/>
            <person name="McDonald S.M."/>
            <person name="Parker M.S."/>
            <person name="Rombauts S."/>
            <person name="Salamov A."/>
            <person name="Von Dassow P."/>
            <person name="Badger J.H."/>
            <person name="Coutinho P.M."/>
            <person name="Demir E."/>
            <person name="Dubchak I."/>
            <person name="Gentemann C."/>
            <person name="Eikrem W."/>
            <person name="Gready J.E."/>
            <person name="John U."/>
            <person name="Lanier W."/>
            <person name="Lindquist E.A."/>
            <person name="Lucas S."/>
            <person name="Mayer K.F."/>
            <person name="Moreau H."/>
            <person name="Not F."/>
            <person name="Otillar R."/>
            <person name="Panaud O."/>
            <person name="Pangilinan J."/>
            <person name="Paulsen I."/>
            <person name="Piegu B."/>
            <person name="Poliakov A."/>
            <person name="Robbens S."/>
            <person name="Schmutz J."/>
            <person name="Toulza E."/>
            <person name="Wyss T."/>
            <person name="Zelensky A."/>
            <person name="Zhou K."/>
            <person name="Armbrust E.V."/>
            <person name="Bhattacharya D."/>
            <person name="Goodenough U.W."/>
            <person name="Van de Peer Y."/>
            <person name="Grigoriev I.V."/>
        </authorList>
    </citation>
    <scope>NUCLEOTIDE SEQUENCE [LARGE SCALE GENOMIC DNA]</scope>
    <source>
        <strain evidence="8">RCC299 / NOUM17</strain>
    </source>
</reference>
<evidence type="ECO:0000313" key="7">
    <source>
        <dbReference type="EMBL" id="ACO68757.1"/>
    </source>
</evidence>
<dbReference type="InterPro" id="IPR027974">
    <property type="entry name" value="DUF4470"/>
</dbReference>
<evidence type="ECO:0000256" key="2">
    <source>
        <dbReference type="ARBA" id="ARBA00010449"/>
    </source>
</evidence>
<dbReference type="RefSeq" id="XP_002507499.1">
    <property type="nucleotide sequence ID" value="XM_002507453.1"/>
</dbReference>
<dbReference type="InterPro" id="IPR039304">
    <property type="entry name" value="DNAAF3"/>
</dbReference>